<dbReference type="PROSITE" id="PS50110">
    <property type="entry name" value="RESPONSE_REGULATORY"/>
    <property type="match status" value="1"/>
</dbReference>
<evidence type="ECO:0000313" key="13">
    <source>
        <dbReference type="Proteomes" id="UP000199597"/>
    </source>
</evidence>
<dbReference type="AlphaFoldDB" id="A0A1H1Y8R7"/>
<dbReference type="Gene3D" id="3.40.50.2300">
    <property type="match status" value="1"/>
</dbReference>
<dbReference type="RefSeq" id="WP_092016871.1">
    <property type="nucleotide sequence ID" value="NZ_LT629766.1"/>
</dbReference>
<evidence type="ECO:0000256" key="1">
    <source>
        <dbReference type="ARBA" id="ARBA00004496"/>
    </source>
</evidence>
<dbReference type="InterPro" id="IPR024187">
    <property type="entry name" value="Sig_transdc_resp-reg_cit/mal"/>
</dbReference>
<dbReference type="Proteomes" id="UP000199597">
    <property type="component" value="Chromosome I"/>
</dbReference>
<dbReference type="InterPro" id="IPR011006">
    <property type="entry name" value="CheY-like_superfamily"/>
</dbReference>
<evidence type="ECO:0000259" key="11">
    <source>
        <dbReference type="PROSITE" id="PS50110"/>
    </source>
</evidence>
<evidence type="ECO:0000256" key="4">
    <source>
        <dbReference type="ARBA" id="ARBA00023012"/>
    </source>
</evidence>
<keyword evidence="5 9" id="KW-0805">Transcription regulation</keyword>
<evidence type="ECO:0000256" key="9">
    <source>
        <dbReference type="PIRNR" id="PIRNR006171"/>
    </source>
</evidence>
<keyword evidence="7 9" id="KW-0010">Activator</keyword>
<dbReference type="Pfam" id="PF00072">
    <property type="entry name" value="Response_reg"/>
    <property type="match status" value="1"/>
</dbReference>
<keyword evidence="6 9" id="KW-0238">DNA-binding</keyword>
<feature type="modified residue" description="4-aspartylphosphate" evidence="10">
    <location>
        <position position="79"/>
    </location>
</feature>
<evidence type="ECO:0000256" key="6">
    <source>
        <dbReference type="ARBA" id="ARBA00023125"/>
    </source>
</evidence>
<dbReference type="PANTHER" id="PTHR45526:SF1">
    <property type="entry name" value="TRANSCRIPTIONAL REGULATORY PROTEIN DCUR-RELATED"/>
    <property type="match status" value="1"/>
</dbReference>
<dbReference type="Pfam" id="PF20714">
    <property type="entry name" value="HTH_64"/>
    <property type="match status" value="1"/>
</dbReference>
<dbReference type="OrthoDB" id="7187989at2"/>
<keyword evidence="2 9" id="KW-0963">Cytoplasm</keyword>
<dbReference type="GO" id="GO:0003700">
    <property type="term" value="F:DNA-binding transcription factor activity"/>
    <property type="evidence" value="ECO:0007669"/>
    <property type="project" value="InterPro"/>
</dbReference>
<dbReference type="STRING" id="1136497.SAMN04489752_3590"/>
<name>A0A1H1Y8R7_9MICO</name>
<keyword evidence="3 10" id="KW-0597">Phosphoprotein</keyword>
<dbReference type="PIRSF" id="PIRSF006171">
    <property type="entry name" value="RR_citrat_malat"/>
    <property type="match status" value="1"/>
</dbReference>
<keyword evidence="8 9" id="KW-0804">Transcription</keyword>
<reference evidence="13" key="1">
    <citation type="submission" date="2016-10" db="EMBL/GenBank/DDBJ databases">
        <authorList>
            <person name="Varghese N."/>
            <person name="Submissions S."/>
        </authorList>
    </citation>
    <scope>NUCLEOTIDE SEQUENCE [LARGE SCALE GENOMIC DNA]</scope>
    <source>
        <strain evidence="13">DSM 23676</strain>
    </source>
</reference>
<evidence type="ECO:0000256" key="3">
    <source>
        <dbReference type="ARBA" id="ARBA00022553"/>
    </source>
</evidence>
<proteinExistence type="predicted"/>
<dbReference type="InterPro" id="IPR001789">
    <property type="entry name" value="Sig_transdc_resp-reg_receiver"/>
</dbReference>
<sequence>MTVPAPAVSGRKETHVSDDAVLRVLIVEDDPLTAQAHADFVERVPGFEVAGTCLGGHEAIERFDELAAAGRPVDIALLDMNLTDSHGLEVAGWLNSRGQDVDIIAITAVRHLQVIRSAISSGITQYLIKPFTFAVFREKLENQREFRRGLTGSGSLATQASVDNALSALRSVSSTTLPKGLIAETLDAVSAFVRDSAVPVSATEVGQGLDLSRVTVRRYLEHLVSTKQAVKQPRHGTPGRPEYEYRWV</sequence>
<evidence type="ECO:0000256" key="5">
    <source>
        <dbReference type="ARBA" id="ARBA00023015"/>
    </source>
</evidence>
<dbReference type="EMBL" id="LT629766">
    <property type="protein sequence ID" value="SDT17764.1"/>
    <property type="molecule type" value="Genomic_DNA"/>
</dbReference>
<accession>A0A1H1Y8R7</accession>
<dbReference type="GO" id="GO:0003677">
    <property type="term" value="F:DNA binding"/>
    <property type="evidence" value="ECO:0007669"/>
    <property type="project" value="UniProtKB-KW"/>
</dbReference>
<protein>
    <recommendedName>
        <fullName evidence="9">Transcriptional regulatory protein</fullName>
    </recommendedName>
</protein>
<evidence type="ECO:0000313" key="12">
    <source>
        <dbReference type="EMBL" id="SDT17764.1"/>
    </source>
</evidence>
<evidence type="ECO:0000256" key="2">
    <source>
        <dbReference type="ARBA" id="ARBA00022490"/>
    </source>
</evidence>
<dbReference type="GO" id="GO:0000156">
    <property type="term" value="F:phosphorelay response regulator activity"/>
    <property type="evidence" value="ECO:0007669"/>
    <property type="project" value="TreeGrafter"/>
</dbReference>
<dbReference type="SUPFAM" id="SSF52172">
    <property type="entry name" value="CheY-like"/>
    <property type="match status" value="1"/>
</dbReference>
<dbReference type="InterPro" id="IPR048714">
    <property type="entry name" value="DpiA-like_HTH"/>
</dbReference>
<feature type="domain" description="Response regulatory" evidence="11">
    <location>
        <begin position="23"/>
        <end position="144"/>
    </location>
</feature>
<dbReference type="GO" id="GO:0005737">
    <property type="term" value="C:cytoplasm"/>
    <property type="evidence" value="ECO:0007669"/>
    <property type="project" value="UniProtKB-SubCell"/>
</dbReference>
<dbReference type="SMART" id="SM00448">
    <property type="entry name" value="REC"/>
    <property type="match status" value="1"/>
</dbReference>
<keyword evidence="4 9" id="KW-0902">Two-component regulatory system</keyword>
<comment type="subcellular location">
    <subcellularLocation>
        <location evidence="1 9">Cytoplasm</location>
    </subcellularLocation>
</comment>
<evidence type="ECO:0000256" key="10">
    <source>
        <dbReference type="PROSITE-ProRule" id="PRU00169"/>
    </source>
</evidence>
<organism evidence="12 13">
    <name type="scientific">Brevibacterium siliguriense</name>
    <dbReference type="NCBI Taxonomy" id="1136497"/>
    <lineage>
        <taxon>Bacteria</taxon>
        <taxon>Bacillati</taxon>
        <taxon>Actinomycetota</taxon>
        <taxon>Actinomycetes</taxon>
        <taxon>Micrococcales</taxon>
        <taxon>Brevibacteriaceae</taxon>
        <taxon>Brevibacterium</taxon>
    </lineage>
</organism>
<keyword evidence="13" id="KW-1185">Reference proteome</keyword>
<gene>
    <name evidence="12" type="ORF">SAMN04489752_3590</name>
</gene>
<dbReference type="InterPro" id="IPR051271">
    <property type="entry name" value="2C-system_Tx_regulators"/>
</dbReference>
<dbReference type="PANTHER" id="PTHR45526">
    <property type="entry name" value="TRANSCRIPTIONAL REGULATORY PROTEIN DPIA"/>
    <property type="match status" value="1"/>
</dbReference>
<evidence type="ECO:0000256" key="7">
    <source>
        <dbReference type="ARBA" id="ARBA00023159"/>
    </source>
</evidence>
<evidence type="ECO:0000256" key="8">
    <source>
        <dbReference type="ARBA" id="ARBA00023163"/>
    </source>
</evidence>